<comment type="caution">
    <text evidence="17">The sequence shown here is derived from an EMBL/GenBank/DDBJ whole genome shotgun (WGS) entry which is preliminary data.</text>
</comment>
<evidence type="ECO:0000256" key="2">
    <source>
        <dbReference type="ARBA" id="ARBA00001958"/>
    </source>
</evidence>
<dbReference type="Proteomes" id="UP000029046">
    <property type="component" value="Unassembled WGS sequence"/>
</dbReference>
<dbReference type="HAMAP" id="MF_01274">
    <property type="entry name" value="Pantothen_kinase_3"/>
    <property type="match status" value="1"/>
</dbReference>
<evidence type="ECO:0000256" key="10">
    <source>
        <dbReference type="ARBA" id="ARBA00022777"/>
    </source>
</evidence>
<dbReference type="GO" id="GO:0005524">
    <property type="term" value="F:ATP binding"/>
    <property type="evidence" value="ECO:0007669"/>
    <property type="project" value="UniProtKB-UniRule"/>
</dbReference>
<keyword evidence="8 16" id="KW-0808">Transferase</keyword>
<evidence type="ECO:0000256" key="7">
    <source>
        <dbReference type="ARBA" id="ARBA00022490"/>
    </source>
</evidence>
<dbReference type="RefSeq" id="WP_033506367.1">
    <property type="nucleotide sequence ID" value="NZ_JGYX01000003.1"/>
</dbReference>
<dbReference type="Gene3D" id="3.30.420.40">
    <property type="match status" value="2"/>
</dbReference>
<dbReference type="Pfam" id="PF03309">
    <property type="entry name" value="Pan_kinase"/>
    <property type="match status" value="1"/>
</dbReference>
<feature type="binding site" evidence="16">
    <location>
        <position position="184"/>
    </location>
    <ligand>
        <name>substrate</name>
    </ligand>
</feature>
<comment type="function">
    <text evidence="16">Catalyzes the phosphorylation of pantothenate (Pan), the first step in CoA biosynthesis.</text>
</comment>
<sequence>MLLAVDIGNTNIVLGFLEGERIVGTYRITTKADHTSDEYGLMITEFLRMSGYSPQDVDDVIVASVVPKVMHSFRASIVKFLDIDPMVVGPGVKSGMNIRIDDPKSLGADCLADCAGAYYAYGGPALVADFGTATTFNYVDARGTITCGLISPGLRTAAAALWTGTAQLPEVEITRPDSILATGTKTAMQAGLYYNFLGGIERTIMQFREEIREDFQVIATGGLGRVFMDDTDLIDVYDPDLIFKGMAKIHARNV</sequence>
<proteinExistence type="inferred from homology"/>
<dbReference type="EMBL" id="JGYX01000003">
    <property type="protein sequence ID" value="KFI60896.1"/>
    <property type="molecule type" value="Genomic_DNA"/>
</dbReference>
<dbReference type="AlphaFoldDB" id="A0A087AQ46"/>
<dbReference type="GO" id="GO:0004594">
    <property type="term" value="F:pantothenate kinase activity"/>
    <property type="evidence" value="ECO:0007669"/>
    <property type="project" value="UniProtKB-UniRule"/>
</dbReference>
<dbReference type="NCBIfam" id="NF009846">
    <property type="entry name" value="PRK13318.1-4"/>
    <property type="match status" value="1"/>
</dbReference>
<dbReference type="PANTHER" id="PTHR34265">
    <property type="entry name" value="TYPE III PANTOTHENATE KINASE"/>
    <property type="match status" value="1"/>
</dbReference>
<evidence type="ECO:0000256" key="5">
    <source>
        <dbReference type="ARBA" id="ARBA00011738"/>
    </source>
</evidence>
<evidence type="ECO:0000256" key="6">
    <source>
        <dbReference type="ARBA" id="ARBA00012102"/>
    </source>
</evidence>
<name>A0A087AQ46_9BIFI</name>
<evidence type="ECO:0000313" key="18">
    <source>
        <dbReference type="Proteomes" id="UP000029046"/>
    </source>
</evidence>
<keyword evidence="9 16" id="KW-0547">Nucleotide-binding</keyword>
<dbReference type="GO" id="GO:0015937">
    <property type="term" value="P:coenzyme A biosynthetic process"/>
    <property type="evidence" value="ECO:0007669"/>
    <property type="project" value="UniProtKB-UniRule"/>
</dbReference>
<keyword evidence="16" id="KW-0479">Metal-binding</keyword>
<evidence type="ECO:0000256" key="12">
    <source>
        <dbReference type="ARBA" id="ARBA00022958"/>
    </source>
</evidence>
<evidence type="ECO:0000256" key="16">
    <source>
        <dbReference type="HAMAP-Rule" id="MF_01274"/>
    </source>
</evidence>
<feature type="binding site" evidence="16">
    <location>
        <begin position="107"/>
        <end position="110"/>
    </location>
    <ligand>
        <name>substrate</name>
    </ligand>
</feature>
<comment type="similarity">
    <text evidence="14 16">Belongs to the type III pantothenate kinase family.</text>
</comment>
<dbReference type="SUPFAM" id="SSF53067">
    <property type="entry name" value="Actin-like ATPase domain"/>
    <property type="match status" value="2"/>
</dbReference>
<evidence type="ECO:0000256" key="11">
    <source>
        <dbReference type="ARBA" id="ARBA00022840"/>
    </source>
</evidence>
<dbReference type="EC" id="2.7.1.33" evidence="6 16"/>
<feature type="binding site" evidence="16">
    <location>
        <position position="129"/>
    </location>
    <ligand>
        <name>K(+)</name>
        <dbReference type="ChEBI" id="CHEBI:29103"/>
    </ligand>
</feature>
<reference evidence="17 18" key="1">
    <citation type="submission" date="2014-03" db="EMBL/GenBank/DDBJ databases">
        <title>Genomics of Bifidobacteria.</title>
        <authorList>
            <person name="Ventura M."/>
            <person name="Milani C."/>
            <person name="Lugli G.A."/>
        </authorList>
    </citation>
    <scope>NUCLEOTIDE SEQUENCE [LARGE SCALE GENOMIC DNA]</scope>
    <source>
        <strain evidence="17 18">LMG 11586</strain>
    </source>
</reference>
<keyword evidence="7 16" id="KW-0963">Cytoplasm</keyword>
<dbReference type="UniPathway" id="UPA00241">
    <property type="reaction ID" value="UER00352"/>
</dbReference>
<keyword evidence="10 16" id="KW-0418">Kinase</keyword>
<evidence type="ECO:0000256" key="1">
    <source>
        <dbReference type="ARBA" id="ARBA00001206"/>
    </source>
</evidence>
<evidence type="ECO:0000256" key="15">
    <source>
        <dbReference type="ARBA" id="ARBA00040883"/>
    </source>
</evidence>
<comment type="subunit">
    <text evidence="5 16">Homodimer.</text>
</comment>
<feature type="active site" description="Proton acceptor" evidence="16">
    <location>
        <position position="109"/>
    </location>
</feature>
<accession>A0A087AQ46</accession>
<keyword evidence="13 16" id="KW-0173">Coenzyme A biosynthesis</keyword>
<dbReference type="OrthoDB" id="9804707at2"/>
<keyword evidence="11 16" id="KW-0067">ATP-binding</keyword>
<evidence type="ECO:0000256" key="8">
    <source>
        <dbReference type="ARBA" id="ARBA00022679"/>
    </source>
</evidence>
<comment type="caution">
    <text evidence="16">Lacks conserved residue(s) required for the propagation of feature annotation.</text>
</comment>
<feature type="binding site" evidence="16">
    <location>
        <position position="132"/>
    </location>
    <ligand>
        <name>ATP</name>
        <dbReference type="ChEBI" id="CHEBI:30616"/>
    </ligand>
</feature>
<evidence type="ECO:0000256" key="4">
    <source>
        <dbReference type="ARBA" id="ARBA00005225"/>
    </source>
</evidence>
<keyword evidence="18" id="KW-1185">Reference proteome</keyword>
<comment type="pathway">
    <text evidence="4 16">Cofactor biosynthesis; coenzyme A biosynthesis; CoA from (R)-pantothenate: step 1/5.</text>
</comment>
<evidence type="ECO:0000256" key="14">
    <source>
        <dbReference type="ARBA" id="ARBA00038036"/>
    </source>
</evidence>
<keyword evidence="12 16" id="KW-0630">Potassium</keyword>
<dbReference type="GO" id="GO:0005737">
    <property type="term" value="C:cytoplasm"/>
    <property type="evidence" value="ECO:0007669"/>
    <property type="project" value="UniProtKB-SubCell"/>
</dbReference>
<feature type="binding site" evidence="16">
    <location>
        <begin position="6"/>
        <end position="13"/>
    </location>
    <ligand>
        <name>ATP</name>
        <dbReference type="ChEBI" id="CHEBI:30616"/>
    </ligand>
</feature>
<dbReference type="CDD" id="cd24015">
    <property type="entry name" value="ASKHA_NBD_PanK-III"/>
    <property type="match status" value="1"/>
</dbReference>
<dbReference type="NCBIfam" id="TIGR00671">
    <property type="entry name" value="baf"/>
    <property type="match status" value="1"/>
</dbReference>
<comment type="catalytic activity">
    <reaction evidence="1 16">
        <text>(R)-pantothenate + ATP = (R)-4'-phosphopantothenate + ADP + H(+)</text>
        <dbReference type="Rhea" id="RHEA:16373"/>
        <dbReference type="ChEBI" id="CHEBI:10986"/>
        <dbReference type="ChEBI" id="CHEBI:15378"/>
        <dbReference type="ChEBI" id="CHEBI:29032"/>
        <dbReference type="ChEBI" id="CHEBI:30616"/>
        <dbReference type="ChEBI" id="CHEBI:456216"/>
        <dbReference type="EC" id="2.7.1.33"/>
    </reaction>
</comment>
<protein>
    <recommendedName>
        <fullName evidence="15 16">Type III pantothenate kinase</fullName>
        <ecNumber evidence="6 16">2.7.1.33</ecNumber>
    </recommendedName>
    <alternativeName>
        <fullName evidence="16">PanK-III</fullName>
    </alternativeName>
    <alternativeName>
        <fullName evidence="16">Pantothenic acid kinase</fullName>
    </alternativeName>
</protein>
<organism evidence="17 18">
    <name type="scientific">Bifidobacterium pullorum subsp. gallinarum</name>
    <dbReference type="NCBI Taxonomy" id="78344"/>
    <lineage>
        <taxon>Bacteria</taxon>
        <taxon>Bacillati</taxon>
        <taxon>Actinomycetota</taxon>
        <taxon>Actinomycetes</taxon>
        <taxon>Bifidobacteriales</taxon>
        <taxon>Bifidobacteriaceae</taxon>
        <taxon>Bifidobacterium</taxon>
    </lineage>
</organism>
<evidence type="ECO:0000256" key="13">
    <source>
        <dbReference type="ARBA" id="ARBA00022993"/>
    </source>
</evidence>
<dbReference type="eggNOG" id="COG1521">
    <property type="taxonomic scope" value="Bacteria"/>
</dbReference>
<dbReference type="NCBIfam" id="NF009855">
    <property type="entry name" value="PRK13321.1"/>
    <property type="match status" value="1"/>
</dbReference>
<dbReference type="PANTHER" id="PTHR34265:SF1">
    <property type="entry name" value="TYPE III PANTOTHENATE KINASE"/>
    <property type="match status" value="1"/>
</dbReference>
<comment type="cofactor">
    <cofactor evidence="2">
        <name>K(+)</name>
        <dbReference type="ChEBI" id="CHEBI:29103"/>
    </cofactor>
</comment>
<comment type="cofactor">
    <cofactor evidence="16">
        <name>NH4(+)</name>
        <dbReference type="ChEBI" id="CHEBI:28938"/>
    </cofactor>
    <cofactor evidence="16">
        <name>K(+)</name>
        <dbReference type="ChEBI" id="CHEBI:29103"/>
    </cofactor>
    <text evidence="16">A monovalent cation. Ammonium or potassium.</text>
</comment>
<evidence type="ECO:0000313" key="17">
    <source>
        <dbReference type="EMBL" id="KFI60896.1"/>
    </source>
</evidence>
<dbReference type="GO" id="GO:0046872">
    <property type="term" value="F:metal ion binding"/>
    <property type="evidence" value="ECO:0007669"/>
    <property type="project" value="UniProtKB-KW"/>
</dbReference>
<comment type="subcellular location">
    <subcellularLocation>
        <location evidence="3 16">Cytoplasm</location>
    </subcellularLocation>
</comment>
<gene>
    <name evidence="16" type="primary">coaX</name>
    <name evidence="17" type="ORF">BIGA_1375</name>
</gene>
<evidence type="ECO:0000256" key="9">
    <source>
        <dbReference type="ARBA" id="ARBA00022741"/>
    </source>
</evidence>
<dbReference type="InterPro" id="IPR004619">
    <property type="entry name" value="Type_III_PanK"/>
</dbReference>
<evidence type="ECO:0000256" key="3">
    <source>
        <dbReference type="ARBA" id="ARBA00004496"/>
    </source>
</evidence>
<dbReference type="InterPro" id="IPR043129">
    <property type="entry name" value="ATPase_NBD"/>
</dbReference>